<sequence>MSFLRSISELFFGGSSDSTDIVLEGGQFYRSGGGTPKVCLFPYSNLSIQKTSIESQYLLLVTRVVDEGEELEDDDEFELSFLIDSSLKVQWSTVFDDIHSEKSTAKILSTKGTSFNFYFTVGPTEEPSTQFVGLDIEEMREYKFNERERSFVWVNAKNKLFYAWSVNFEDDKSYNEFKSQFGIAFFESKLQMDFSATDSNTQSYVSRAYTENYPVKGDDEDISDDVEDYGGESEPEYDDPRDDVKYDPMETDKDFNRHMAVAYKSDRSFVIRGSRIGVFKKDQEENDMKYETKINKITDSNNKDIDVSQMMLHNQDKSLILRDDRNKETIYMMDIETGKIVEEYDSECFPCTFTFHNSKYNQVNPDQTFLGLNRSSMFQVDPRVNGKEKIVMDNFKQYSAKTLFTCASTTQDGRFAVANEMGEIRLYNKLGKNSKTALPALGDKIYGLDISNDGRYILATCATYLLVVDTLIHSDSNNKTGFDKSFPKGEQPKPLCLKLKPEHTATIQDPIHFTHAKFNYGPDSNERYIVTSTSQYVVVWTFSKVKQGKVNSYKIAKFSDNIVADNFWFNDDSSIVVTLPHDVTIAQKSKRV</sequence>
<evidence type="ECO:0000313" key="5">
    <source>
        <dbReference type="EMBL" id="KXN72922.1"/>
    </source>
</evidence>
<dbReference type="AlphaFoldDB" id="A0A137PD74"/>
<organism evidence="5 6">
    <name type="scientific">Conidiobolus coronatus (strain ATCC 28846 / CBS 209.66 / NRRL 28638)</name>
    <name type="common">Delacroixia coronata</name>
    <dbReference type="NCBI Taxonomy" id="796925"/>
    <lineage>
        <taxon>Eukaryota</taxon>
        <taxon>Fungi</taxon>
        <taxon>Fungi incertae sedis</taxon>
        <taxon>Zoopagomycota</taxon>
        <taxon>Entomophthoromycotina</taxon>
        <taxon>Entomophthoromycetes</taxon>
        <taxon>Entomophthorales</taxon>
        <taxon>Ancylistaceae</taxon>
        <taxon>Conidiobolus</taxon>
    </lineage>
</organism>
<dbReference type="Pfam" id="PF08553">
    <property type="entry name" value="VID27"/>
    <property type="match status" value="1"/>
</dbReference>
<proteinExistence type="predicted"/>
<feature type="compositionally biased region" description="Acidic residues" evidence="1">
    <location>
        <begin position="218"/>
        <end position="241"/>
    </location>
</feature>
<dbReference type="PANTHER" id="PTHR31913:SF0">
    <property type="entry name" value="VACUOLAR IMPORT AND DEGRADATION PROTEIN 27"/>
    <property type="match status" value="1"/>
</dbReference>
<evidence type="ECO:0000313" key="6">
    <source>
        <dbReference type="Proteomes" id="UP000070444"/>
    </source>
</evidence>
<dbReference type="Proteomes" id="UP000070444">
    <property type="component" value="Unassembled WGS sequence"/>
</dbReference>
<protein>
    <submittedName>
        <fullName evidence="5">VID27-domain-containing protein</fullName>
    </submittedName>
</protein>
<dbReference type="Pfam" id="PF17747">
    <property type="entry name" value="VID27_PH"/>
    <property type="match status" value="1"/>
</dbReference>
<evidence type="ECO:0000259" key="3">
    <source>
        <dbReference type="Pfam" id="PF17747"/>
    </source>
</evidence>
<dbReference type="InterPro" id="IPR040458">
    <property type="entry name" value="Vid27"/>
</dbReference>
<dbReference type="PANTHER" id="PTHR31913">
    <property type="entry name" value="VACUOLAR IMPORT AND DEGRADATION PROTEIN 27"/>
    <property type="match status" value="1"/>
</dbReference>
<dbReference type="Pfam" id="PF17748">
    <property type="entry name" value="VID27_N"/>
    <property type="match status" value="1"/>
</dbReference>
<dbReference type="InterPro" id="IPR040979">
    <property type="entry name" value="Vid27_N"/>
</dbReference>
<dbReference type="Gene3D" id="2.130.10.10">
    <property type="entry name" value="YVTN repeat-like/Quinoprotein amine dehydrogenase"/>
    <property type="match status" value="1"/>
</dbReference>
<evidence type="ECO:0000259" key="4">
    <source>
        <dbReference type="Pfam" id="PF17748"/>
    </source>
</evidence>
<keyword evidence="6" id="KW-1185">Reference proteome</keyword>
<dbReference type="SUPFAM" id="SSF50969">
    <property type="entry name" value="YVTN repeat-like/Quinoprotein amine dehydrogenase"/>
    <property type="match status" value="1"/>
</dbReference>
<reference evidence="5 6" key="1">
    <citation type="journal article" date="2015" name="Genome Biol. Evol.">
        <title>Phylogenomic analyses indicate that early fungi evolved digesting cell walls of algal ancestors of land plants.</title>
        <authorList>
            <person name="Chang Y."/>
            <person name="Wang S."/>
            <person name="Sekimoto S."/>
            <person name="Aerts A.L."/>
            <person name="Choi C."/>
            <person name="Clum A."/>
            <person name="LaButti K.M."/>
            <person name="Lindquist E.A."/>
            <person name="Yee Ngan C."/>
            <person name="Ohm R.A."/>
            <person name="Salamov A.A."/>
            <person name="Grigoriev I.V."/>
            <person name="Spatafora J.W."/>
            <person name="Berbee M.L."/>
        </authorList>
    </citation>
    <scope>NUCLEOTIDE SEQUENCE [LARGE SCALE GENOMIC DNA]</scope>
    <source>
        <strain evidence="5 6">NRRL 28638</strain>
    </source>
</reference>
<dbReference type="GO" id="GO:0005737">
    <property type="term" value="C:cytoplasm"/>
    <property type="evidence" value="ECO:0007669"/>
    <property type="project" value="TreeGrafter"/>
</dbReference>
<dbReference type="InterPro" id="IPR040768">
    <property type="entry name" value="Vid27_PH"/>
</dbReference>
<accession>A0A137PD74</accession>
<name>A0A137PD74_CONC2</name>
<gene>
    <name evidence="5" type="ORF">CONCODRAFT_55880</name>
</gene>
<feature type="domain" description="Vid27 N-terminal" evidence="4">
    <location>
        <begin position="1"/>
        <end position="93"/>
    </location>
</feature>
<feature type="region of interest" description="Disordered" evidence="1">
    <location>
        <begin position="215"/>
        <end position="244"/>
    </location>
</feature>
<dbReference type="InterPro" id="IPR015943">
    <property type="entry name" value="WD40/YVTN_repeat-like_dom_sf"/>
</dbReference>
<dbReference type="GO" id="GO:0005634">
    <property type="term" value="C:nucleus"/>
    <property type="evidence" value="ECO:0007669"/>
    <property type="project" value="TreeGrafter"/>
</dbReference>
<feature type="domain" description="Vacuolar import/degradation Vid27 C-terminal" evidence="2">
    <location>
        <begin position="256"/>
        <end position="589"/>
    </location>
</feature>
<feature type="domain" description="Vid27 PH-like" evidence="3">
    <location>
        <begin position="105"/>
        <end position="188"/>
    </location>
</feature>
<evidence type="ECO:0000259" key="2">
    <source>
        <dbReference type="Pfam" id="PF08553"/>
    </source>
</evidence>
<dbReference type="EMBL" id="KQ964444">
    <property type="protein sequence ID" value="KXN72922.1"/>
    <property type="molecule type" value="Genomic_DNA"/>
</dbReference>
<evidence type="ECO:0000256" key="1">
    <source>
        <dbReference type="SAM" id="MobiDB-lite"/>
    </source>
</evidence>
<dbReference type="InterPro" id="IPR011044">
    <property type="entry name" value="Quino_amine_DH_bsu"/>
</dbReference>
<dbReference type="InterPro" id="IPR013863">
    <property type="entry name" value="VID27_C"/>
</dbReference>
<dbReference type="OrthoDB" id="10251113at2759"/>